<dbReference type="EMBL" id="JBHRTP010000018">
    <property type="protein sequence ID" value="MFC3107724.1"/>
    <property type="molecule type" value="Genomic_DNA"/>
</dbReference>
<proteinExistence type="predicted"/>
<name>A0ABV7EYE6_9BURK</name>
<keyword evidence="3" id="KW-1185">Reference proteome</keyword>
<gene>
    <name evidence="2" type="ORF">ACFOFO_07080</name>
</gene>
<dbReference type="InterPro" id="IPR011528">
    <property type="entry name" value="NERD"/>
</dbReference>
<evidence type="ECO:0000259" key="1">
    <source>
        <dbReference type="Pfam" id="PF08378"/>
    </source>
</evidence>
<comment type="caution">
    <text evidence="2">The sequence shown here is derived from an EMBL/GenBank/DDBJ whole genome shotgun (WGS) entry which is preliminary data.</text>
</comment>
<evidence type="ECO:0000313" key="2">
    <source>
        <dbReference type="EMBL" id="MFC3107724.1"/>
    </source>
</evidence>
<dbReference type="Proteomes" id="UP001595530">
    <property type="component" value="Unassembled WGS sequence"/>
</dbReference>
<sequence>MLIKRLTPTHTYLQYGDDHAHDAAGKALRMANNDRTRIAMQATCNVAAELDSVFASRPDVAVLHDVRIRTEDGKLHIDHLFITHNFHVFIVESRTAGQTLGISDQKQFTLTDPLGSAYAIPSPLRQLMRNRALLKRLLRQLDLPKRFGRTLQPSFHHYLLIDPQAEVQNQSDIDFRLFVSPSQLIALIDQQAGSRSLFGFLQRMPSQQLRQTSRRIAQIHAPKGVRFSSKFRHVAAAEQPVPRSVLGNTPR</sequence>
<organism evidence="2 3">
    <name type="scientific">Undibacterium arcticum</name>
    <dbReference type="NCBI Taxonomy" id="1762892"/>
    <lineage>
        <taxon>Bacteria</taxon>
        <taxon>Pseudomonadati</taxon>
        <taxon>Pseudomonadota</taxon>
        <taxon>Betaproteobacteria</taxon>
        <taxon>Burkholderiales</taxon>
        <taxon>Oxalobacteraceae</taxon>
        <taxon>Undibacterium</taxon>
    </lineage>
</organism>
<protein>
    <submittedName>
        <fullName evidence="2">Nuclease-related domain-containing protein</fullName>
    </submittedName>
</protein>
<reference evidence="3" key="1">
    <citation type="journal article" date="2019" name="Int. J. Syst. Evol. Microbiol.">
        <title>The Global Catalogue of Microorganisms (GCM) 10K type strain sequencing project: providing services to taxonomists for standard genome sequencing and annotation.</title>
        <authorList>
            <consortium name="The Broad Institute Genomics Platform"/>
            <consortium name="The Broad Institute Genome Sequencing Center for Infectious Disease"/>
            <person name="Wu L."/>
            <person name="Ma J."/>
        </authorList>
    </citation>
    <scope>NUCLEOTIDE SEQUENCE [LARGE SCALE GENOMIC DNA]</scope>
    <source>
        <strain evidence="3">KCTC 42986</strain>
    </source>
</reference>
<dbReference type="Pfam" id="PF08378">
    <property type="entry name" value="NERD"/>
    <property type="match status" value="1"/>
</dbReference>
<evidence type="ECO:0000313" key="3">
    <source>
        <dbReference type="Proteomes" id="UP001595530"/>
    </source>
</evidence>
<feature type="domain" description="NERD" evidence="1">
    <location>
        <begin position="46"/>
        <end position="141"/>
    </location>
</feature>
<dbReference type="RefSeq" id="WP_390321479.1">
    <property type="nucleotide sequence ID" value="NZ_JBHRTP010000018.1"/>
</dbReference>
<accession>A0ABV7EYE6</accession>